<evidence type="ECO:0000256" key="1">
    <source>
        <dbReference type="SAM" id="SignalP"/>
    </source>
</evidence>
<accession>A0AA36GRD8</accession>
<feature type="chain" id="PRO_5041308572" evidence="1">
    <location>
        <begin position="19"/>
        <end position="114"/>
    </location>
</feature>
<proteinExistence type="predicted"/>
<dbReference type="EMBL" id="CATQJL010000223">
    <property type="protein sequence ID" value="CAJ0596783.1"/>
    <property type="molecule type" value="Genomic_DNA"/>
</dbReference>
<feature type="signal peptide" evidence="1">
    <location>
        <begin position="1"/>
        <end position="18"/>
    </location>
</feature>
<gene>
    <name evidence="2" type="ORF">CYNAS_LOCUS8766</name>
</gene>
<dbReference type="PANTHER" id="PTHR34721:SF3">
    <property type="entry name" value="ACTIVIN_RECP DOMAIN-CONTAINING PROTEIN-RELATED"/>
    <property type="match status" value="1"/>
</dbReference>
<evidence type="ECO:0000313" key="3">
    <source>
        <dbReference type="Proteomes" id="UP001176961"/>
    </source>
</evidence>
<reference evidence="2" key="1">
    <citation type="submission" date="2023-07" db="EMBL/GenBank/DDBJ databases">
        <authorList>
            <consortium name="CYATHOMIX"/>
        </authorList>
    </citation>
    <scope>NUCLEOTIDE SEQUENCE</scope>
    <source>
        <strain evidence="2">N/A</strain>
    </source>
</reference>
<dbReference type="AlphaFoldDB" id="A0AA36GRD8"/>
<dbReference type="InterPro" id="IPR045860">
    <property type="entry name" value="Snake_toxin-like_sf"/>
</dbReference>
<dbReference type="Proteomes" id="UP001176961">
    <property type="component" value="Unassembled WGS sequence"/>
</dbReference>
<evidence type="ECO:0000313" key="2">
    <source>
        <dbReference type="EMBL" id="CAJ0596783.1"/>
    </source>
</evidence>
<sequence>MNSLGLLLFFLTLRTVDALRCYNEETDGKTHPKHKMDCTPYGSEYCVKAQAYGGGGIYEAIYTCAQGFQCTSNGCISPRRNVVKCCCDKDLCNSSSLSSFLSIVTLIIATYISL</sequence>
<keyword evidence="1" id="KW-0732">Signal</keyword>
<name>A0AA36GRD8_CYLNA</name>
<organism evidence="2 3">
    <name type="scientific">Cylicocyclus nassatus</name>
    <name type="common">Nematode worm</name>
    <dbReference type="NCBI Taxonomy" id="53992"/>
    <lineage>
        <taxon>Eukaryota</taxon>
        <taxon>Metazoa</taxon>
        <taxon>Ecdysozoa</taxon>
        <taxon>Nematoda</taxon>
        <taxon>Chromadorea</taxon>
        <taxon>Rhabditida</taxon>
        <taxon>Rhabditina</taxon>
        <taxon>Rhabditomorpha</taxon>
        <taxon>Strongyloidea</taxon>
        <taxon>Strongylidae</taxon>
        <taxon>Cylicocyclus</taxon>
    </lineage>
</organism>
<protein>
    <submittedName>
        <fullName evidence="2">Uncharacterized protein</fullName>
    </submittedName>
</protein>
<keyword evidence="3" id="KW-1185">Reference proteome</keyword>
<dbReference type="SUPFAM" id="SSF57302">
    <property type="entry name" value="Snake toxin-like"/>
    <property type="match status" value="1"/>
</dbReference>
<dbReference type="PANTHER" id="PTHR34721">
    <property type="entry name" value="PROTEIN CBG09734"/>
    <property type="match status" value="1"/>
</dbReference>
<comment type="caution">
    <text evidence="2">The sequence shown here is derived from an EMBL/GenBank/DDBJ whole genome shotgun (WGS) entry which is preliminary data.</text>
</comment>